<proteinExistence type="predicted"/>
<accession>A0ABR7HX54</accession>
<dbReference type="EMBL" id="JACOPR010000025">
    <property type="protein sequence ID" value="MBC5732097.1"/>
    <property type="molecule type" value="Genomic_DNA"/>
</dbReference>
<dbReference type="RefSeq" id="WP_186964424.1">
    <property type="nucleotide sequence ID" value="NZ_JACOPR010000025.1"/>
</dbReference>
<organism evidence="1 2">
    <name type="scientific">Pseudoflavonifractor hominis</name>
    <dbReference type="NCBI Taxonomy" id="2763059"/>
    <lineage>
        <taxon>Bacteria</taxon>
        <taxon>Bacillati</taxon>
        <taxon>Bacillota</taxon>
        <taxon>Clostridia</taxon>
        <taxon>Eubacteriales</taxon>
        <taxon>Oscillospiraceae</taxon>
        <taxon>Pseudoflavonifractor</taxon>
    </lineage>
</organism>
<sequence>MTYMDNVEVIVEKEKYTRDGVHKGMQGWITEPENINGYWLVNFPQCGEKNDIATIPVREEDMKVVKILDARMNEQIKAQFEKEADQAKTFAEKLDDGAIPNSV</sequence>
<evidence type="ECO:0000313" key="1">
    <source>
        <dbReference type="EMBL" id="MBC5732097.1"/>
    </source>
</evidence>
<dbReference type="Proteomes" id="UP000660021">
    <property type="component" value="Unassembled WGS sequence"/>
</dbReference>
<evidence type="ECO:0000313" key="2">
    <source>
        <dbReference type="Proteomes" id="UP000660021"/>
    </source>
</evidence>
<keyword evidence="2" id="KW-1185">Reference proteome</keyword>
<protein>
    <submittedName>
        <fullName evidence="1">Uncharacterized protein</fullName>
    </submittedName>
</protein>
<reference evidence="1 2" key="1">
    <citation type="submission" date="2020-08" db="EMBL/GenBank/DDBJ databases">
        <title>Genome public.</title>
        <authorList>
            <person name="Liu C."/>
            <person name="Sun Q."/>
        </authorList>
    </citation>
    <scope>NUCLEOTIDE SEQUENCE [LARGE SCALE GENOMIC DNA]</scope>
    <source>
        <strain evidence="1 2">New-38</strain>
    </source>
</reference>
<gene>
    <name evidence="1" type="ORF">H8S34_14945</name>
</gene>
<comment type="caution">
    <text evidence="1">The sequence shown here is derived from an EMBL/GenBank/DDBJ whole genome shotgun (WGS) entry which is preliminary data.</text>
</comment>
<name>A0ABR7HX54_9FIRM</name>